<feature type="domain" description="ABC3 transporter permease C-terminal" evidence="7">
    <location>
        <begin position="338"/>
        <end position="452"/>
    </location>
</feature>
<proteinExistence type="predicted"/>
<evidence type="ECO:0000313" key="9">
    <source>
        <dbReference type="Proteomes" id="UP000051176"/>
    </source>
</evidence>
<accession>A0A0R1H6D0</accession>
<dbReference type="Pfam" id="PF02687">
    <property type="entry name" value="FtsX"/>
    <property type="match status" value="2"/>
</dbReference>
<evidence type="ECO:0000256" key="6">
    <source>
        <dbReference type="SAM" id="Phobius"/>
    </source>
</evidence>
<dbReference type="OrthoDB" id="5137249at2"/>
<name>A0A0R1H6D0_9LACO</name>
<feature type="transmembrane region" description="Helical" evidence="6">
    <location>
        <begin position="23"/>
        <end position="42"/>
    </location>
</feature>
<feature type="transmembrane region" description="Helical" evidence="6">
    <location>
        <begin position="332"/>
        <end position="356"/>
    </location>
</feature>
<keyword evidence="4 6" id="KW-1133">Transmembrane helix</keyword>
<evidence type="ECO:0000259" key="7">
    <source>
        <dbReference type="Pfam" id="PF02687"/>
    </source>
</evidence>
<dbReference type="InterPro" id="IPR038766">
    <property type="entry name" value="Membrane_comp_ABC_pdt"/>
</dbReference>
<dbReference type="EMBL" id="AZCZ01000003">
    <property type="protein sequence ID" value="KRK39377.1"/>
    <property type="molecule type" value="Genomic_DNA"/>
</dbReference>
<comment type="caution">
    <text evidence="8">The sequence shown here is derived from an EMBL/GenBank/DDBJ whole genome shotgun (WGS) entry which is preliminary data.</text>
</comment>
<feature type="transmembrane region" description="Helical" evidence="6">
    <location>
        <begin position="828"/>
        <end position="846"/>
    </location>
</feature>
<keyword evidence="9" id="KW-1185">Reference proteome</keyword>
<evidence type="ECO:0000256" key="5">
    <source>
        <dbReference type="ARBA" id="ARBA00023136"/>
    </source>
</evidence>
<feature type="domain" description="ABC3 transporter permease C-terminal" evidence="7">
    <location>
        <begin position="737"/>
        <end position="854"/>
    </location>
</feature>
<gene>
    <name evidence="8" type="ORF">FD07_GL001172</name>
</gene>
<evidence type="ECO:0000256" key="1">
    <source>
        <dbReference type="ARBA" id="ARBA00004651"/>
    </source>
</evidence>
<dbReference type="InterPro" id="IPR003838">
    <property type="entry name" value="ABC3_permease_C"/>
</dbReference>
<evidence type="ECO:0000313" key="8">
    <source>
        <dbReference type="EMBL" id="KRK39377.1"/>
    </source>
</evidence>
<keyword evidence="5 6" id="KW-0472">Membrane</keyword>
<dbReference type="Proteomes" id="UP000051176">
    <property type="component" value="Unassembled WGS sequence"/>
</dbReference>
<dbReference type="PANTHER" id="PTHR30287:SF1">
    <property type="entry name" value="INNER MEMBRANE PROTEIN"/>
    <property type="match status" value="1"/>
</dbReference>
<dbReference type="PANTHER" id="PTHR30287">
    <property type="entry name" value="MEMBRANE COMPONENT OF PREDICTED ABC SUPERFAMILY METABOLITE UPTAKE TRANSPORTER"/>
    <property type="match status" value="1"/>
</dbReference>
<comment type="subcellular location">
    <subcellularLocation>
        <location evidence="1">Cell membrane</location>
        <topology evidence="1">Multi-pass membrane protein</topology>
    </subcellularLocation>
</comment>
<keyword evidence="2" id="KW-1003">Cell membrane</keyword>
<dbReference type="PATRIC" id="fig|1267003.4.peg.1241"/>
<dbReference type="STRING" id="357278.IV61_GL000086"/>
<feature type="transmembrane region" description="Helical" evidence="6">
    <location>
        <begin position="504"/>
        <end position="524"/>
    </location>
</feature>
<feature type="transmembrane region" description="Helical" evidence="6">
    <location>
        <begin position="427"/>
        <end position="451"/>
    </location>
</feature>
<reference evidence="8 9" key="1">
    <citation type="journal article" date="2015" name="Genome Announc.">
        <title>Expanding the biotechnology potential of lactobacilli through comparative genomics of 213 strains and associated genera.</title>
        <authorList>
            <person name="Sun Z."/>
            <person name="Harris H.M."/>
            <person name="McCann A."/>
            <person name="Guo C."/>
            <person name="Argimon S."/>
            <person name="Zhang W."/>
            <person name="Yang X."/>
            <person name="Jeffery I.B."/>
            <person name="Cooney J.C."/>
            <person name="Kagawa T.F."/>
            <person name="Liu W."/>
            <person name="Song Y."/>
            <person name="Salvetti E."/>
            <person name="Wrobel A."/>
            <person name="Rasinkangas P."/>
            <person name="Parkhill J."/>
            <person name="Rea M.C."/>
            <person name="O'Sullivan O."/>
            <person name="Ritari J."/>
            <person name="Douillard F.P."/>
            <person name="Paul Ross R."/>
            <person name="Yang R."/>
            <person name="Briner A.E."/>
            <person name="Felis G.E."/>
            <person name="de Vos W.M."/>
            <person name="Barrangou R."/>
            <person name="Klaenhammer T.R."/>
            <person name="Caufield P.W."/>
            <person name="Cui Y."/>
            <person name="Zhang H."/>
            <person name="O'Toole P.W."/>
        </authorList>
    </citation>
    <scope>NUCLEOTIDE SEQUENCE [LARGE SCALE GENOMIC DNA]</scope>
    <source>
        <strain evidence="8 9">ATCC 53295</strain>
    </source>
</reference>
<dbReference type="GO" id="GO:0005886">
    <property type="term" value="C:plasma membrane"/>
    <property type="evidence" value="ECO:0007669"/>
    <property type="project" value="UniProtKB-SubCell"/>
</dbReference>
<evidence type="ECO:0000256" key="3">
    <source>
        <dbReference type="ARBA" id="ARBA00022692"/>
    </source>
</evidence>
<feature type="transmembrane region" description="Helical" evidence="6">
    <location>
        <begin position="733"/>
        <end position="753"/>
    </location>
</feature>
<dbReference type="AlphaFoldDB" id="A0A0R1H6D0"/>
<organism evidence="8 9">
    <name type="scientific">Levilactobacillus parabrevis ATCC 53295</name>
    <dbReference type="NCBI Taxonomy" id="1267003"/>
    <lineage>
        <taxon>Bacteria</taxon>
        <taxon>Bacillati</taxon>
        <taxon>Bacillota</taxon>
        <taxon>Bacilli</taxon>
        <taxon>Lactobacillales</taxon>
        <taxon>Lactobacillaceae</taxon>
        <taxon>Levilactobacillus</taxon>
    </lineage>
</organism>
<dbReference type="eggNOG" id="COG0577">
    <property type="taxonomic scope" value="Bacteria"/>
</dbReference>
<protein>
    <submittedName>
        <fullName evidence="8">Abc transporter, permease protein</fullName>
    </submittedName>
</protein>
<evidence type="ECO:0000256" key="2">
    <source>
        <dbReference type="ARBA" id="ARBA00022475"/>
    </source>
</evidence>
<sequence length="863" mass="96720">MVGAAMTKSYVKAMFREIGRSKARFLSIMLIIFLGVAFYTGIRATGPDMLQAADDYYATQKLASNSVQSTAGLTKQDLAVLHQHRSQIAYQAVKYLDINQLNNNQTVRVAEVPAKQRVNRLTVVSGHLPRKANEIVLDQQARTLQPHLKLGSTYKIATTAKLNRSFNRRTFTVVGFVNSPRYIEKTTRGVTTVGKGTLDYFALVKPGTLTQKVASRIDVQFKNLAAVAPYSATYKHRQRVNTAKLKSWLKPQAAKRQAQLQRQARAQLAPQVRRVSQLSQQLPANSPILIKAQAQIKQAQTKIAAIGQPTYFYTGRSANPGYSEYHENTQRVVALSTVFPLFFIAIAALICLTTMTRMVTELRIQMGTLKALGYSNLAIGSEFMLYGGLASLLGTLLGVGFGVNFFPRFIAQAYGSMYNLPAINVQYLWTDILIALVIALACTMGSAAIVLRVDLHSTPATLMQPKAPKAGKTLWLEHWHGLWRRLSFNHKVTLRNLFRYKQRLLMTVLGIAGCMAMMITGFGLKDSIGDISVKQFNQLWHYDAIVVRNGTQTTQQRRALHRQSLYKNDLVLKQSQVTVERAGVANQTATLSVPQRPQQLKKFVVLRNRQSHHAYTLNGQGAIIDEKLAKLYDVKVGDQLPLKLGDHAIKHVRVAAIAENYVNHFIYLSPQAYHHIFGQHPVYNGNLVQFKHHGQTAQNQFASDLLKTKGMLNVSLLSTEKKNNFQMLDTMDLVVVIFVVAAGALALVVLYNLTNINVSERIRELSTIKVLGFYDSEVTMYIFRENLILTVMGIFFGCFMGDWLHSYILNTAEIDSLMFSPDIHPVSYGYSALLTLAFSLLVMWLMHRKLKRINMLDALKSVD</sequence>
<keyword evidence="3 6" id="KW-0812">Transmembrane</keyword>
<feature type="transmembrane region" description="Helical" evidence="6">
    <location>
        <begin position="383"/>
        <end position="407"/>
    </location>
</feature>
<feature type="transmembrane region" description="Helical" evidence="6">
    <location>
        <begin position="787"/>
        <end position="808"/>
    </location>
</feature>
<evidence type="ECO:0000256" key="4">
    <source>
        <dbReference type="ARBA" id="ARBA00022989"/>
    </source>
</evidence>